<dbReference type="PANTHER" id="PTHR31423">
    <property type="entry name" value="YBAK DOMAIN-CONTAINING PROTEIN"/>
    <property type="match status" value="1"/>
</dbReference>
<accession>A0A1H4AXD7</accession>
<dbReference type="STRING" id="408074.SAMN05660909_01827"/>
<keyword evidence="4" id="KW-1185">Reference proteome</keyword>
<protein>
    <submittedName>
        <fullName evidence="3">Ala-tRNA(Pro) deacylase</fullName>
    </submittedName>
</protein>
<dbReference type="PANTHER" id="PTHR31423:SF3">
    <property type="entry name" value="PROLYL-TRNA SYNTHETASE ASSOCIATED DOMAIN-CONTAINING PROTEIN 1-RELATED"/>
    <property type="match status" value="1"/>
</dbReference>
<dbReference type="Pfam" id="PF04073">
    <property type="entry name" value="tRNA_edit"/>
    <property type="match status" value="1"/>
</dbReference>
<feature type="domain" description="YbaK/aminoacyl-tRNA synthetase-associated" evidence="2">
    <location>
        <begin position="58"/>
        <end position="158"/>
    </location>
</feature>
<reference evidence="4" key="1">
    <citation type="submission" date="2016-10" db="EMBL/GenBank/DDBJ databases">
        <authorList>
            <person name="Varghese N."/>
            <person name="Submissions S."/>
        </authorList>
    </citation>
    <scope>NUCLEOTIDE SEQUENCE [LARGE SCALE GENOMIC DNA]</scope>
    <source>
        <strain evidence="4">DSM 23920</strain>
    </source>
</reference>
<evidence type="ECO:0000259" key="2">
    <source>
        <dbReference type="Pfam" id="PF04073"/>
    </source>
</evidence>
<dbReference type="EMBL" id="FNRL01000006">
    <property type="protein sequence ID" value="SEA40559.1"/>
    <property type="molecule type" value="Genomic_DNA"/>
</dbReference>
<sequence>MFFVSEVKTTGPSTFNTPLQRMVYSLLEEKGVKFERVDNDPAITMENCIMIDQRLNMKTVKTLFLCNRQKTSFYLVVTTADKPFVTRDFSAALGIPRVSFAPVELLNSMLGTAVGAATIFGLLLDSNNHIQLVIDNDILAEEWYGCTDGTTTSYLKLPAAWVMDELIPLTGHTPKFVKL</sequence>
<dbReference type="InterPro" id="IPR007214">
    <property type="entry name" value="YbaK/aa-tRNA-synth-assoc-dom"/>
</dbReference>
<evidence type="ECO:0000256" key="1">
    <source>
        <dbReference type="ARBA" id="ARBA00010201"/>
    </source>
</evidence>
<organism evidence="3 4">
    <name type="scientific">Chitinophaga terrae</name>
    <name type="common">ex Kim and Jung 2007</name>
    <dbReference type="NCBI Taxonomy" id="408074"/>
    <lineage>
        <taxon>Bacteria</taxon>
        <taxon>Pseudomonadati</taxon>
        <taxon>Bacteroidota</taxon>
        <taxon>Chitinophagia</taxon>
        <taxon>Chitinophagales</taxon>
        <taxon>Chitinophagaceae</taxon>
        <taxon>Chitinophaga</taxon>
    </lineage>
</organism>
<dbReference type="SUPFAM" id="SSF55826">
    <property type="entry name" value="YbaK/ProRS associated domain"/>
    <property type="match status" value="1"/>
</dbReference>
<dbReference type="InterPro" id="IPR036754">
    <property type="entry name" value="YbaK/aa-tRNA-synt-asso_dom_sf"/>
</dbReference>
<dbReference type="Gene3D" id="3.90.960.10">
    <property type="entry name" value="YbaK/aminoacyl-tRNA synthetase-associated domain"/>
    <property type="match status" value="1"/>
</dbReference>
<evidence type="ECO:0000313" key="3">
    <source>
        <dbReference type="EMBL" id="SEA40559.1"/>
    </source>
</evidence>
<dbReference type="OrthoDB" id="9798587at2"/>
<dbReference type="RefSeq" id="WP_089760842.1">
    <property type="nucleotide sequence ID" value="NZ_BKAT01000009.1"/>
</dbReference>
<dbReference type="GO" id="GO:0002161">
    <property type="term" value="F:aminoacyl-tRNA deacylase activity"/>
    <property type="evidence" value="ECO:0007669"/>
    <property type="project" value="InterPro"/>
</dbReference>
<dbReference type="AlphaFoldDB" id="A0A1H4AXD7"/>
<gene>
    <name evidence="3" type="ORF">SAMN05660909_01827</name>
</gene>
<dbReference type="InterPro" id="IPR040285">
    <property type="entry name" value="ProX/PRXD1"/>
</dbReference>
<proteinExistence type="inferred from homology"/>
<dbReference type="Proteomes" id="UP000199656">
    <property type="component" value="Unassembled WGS sequence"/>
</dbReference>
<evidence type="ECO:0000313" key="4">
    <source>
        <dbReference type="Proteomes" id="UP000199656"/>
    </source>
</evidence>
<name>A0A1H4AXD7_9BACT</name>
<comment type="similarity">
    <text evidence="1">Belongs to the PRORSD1 family.</text>
</comment>